<accession>D7KPK6</accession>
<name>D7KPK6_ARALL</name>
<organism evidence="4">
    <name type="scientific">Arabidopsis lyrata subsp. lyrata</name>
    <name type="common">Lyre-leaved rock-cress</name>
    <dbReference type="NCBI Taxonomy" id="81972"/>
    <lineage>
        <taxon>Eukaryota</taxon>
        <taxon>Viridiplantae</taxon>
        <taxon>Streptophyta</taxon>
        <taxon>Embryophyta</taxon>
        <taxon>Tracheophyta</taxon>
        <taxon>Spermatophyta</taxon>
        <taxon>Magnoliopsida</taxon>
        <taxon>eudicotyledons</taxon>
        <taxon>Gunneridae</taxon>
        <taxon>Pentapetalae</taxon>
        <taxon>rosids</taxon>
        <taxon>malvids</taxon>
        <taxon>Brassicales</taxon>
        <taxon>Brassicaceae</taxon>
        <taxon>Camelineae</taxon>
        <taxon>Arabidopsis</taxon>
    </lineage>
</organism>
<dbReference type="eggNOG" id="KOG2610">
    <property type="taxonomic scope" value="Eukaryota"/>
</dbReference>
<evidence type="ECO:0000256" key="1">
    <source>
        <dbReference type="ARBA" id="ARBA00022737"/>
    </source>
</evidence>
<dbReference type="InterPro" id="IPR033891">
    <property type="entry name" value="TTC38"/>
</dbReference>
<sequence length="363" mass="41490">MRREKEANLFTGVMRSTPLHMIALLSITLILTRERKVILEAPLYDKDCVLGNILAAHYLSSFDFARANSYARAAESHLGKATPYEKAVFEAVNYLISENMDTDVALDLHSKRVEILCFYMGRPDLSLPLFEKLCHVLQTEFRFKEAVEFMEGCSASWDSCSSLRYSHNWWHVAVCYLEGGSPISKVQDIYDHQMCKRLEKDDVVARDAMWYQKWLFDIMTIWALSKVGNTLLAHVLLEGLKSRSVFLIFFSNQLAEAVYEYGKGNYKDALELLGPDFDAADYKVIGASGLQIDVFNEIWYKLLLLTGQSSTAIEVLERRIKQTYGALFLWRLLEKSYSMEGKEEALSAGEKAKALESSYFKFA</sequence>
<keyword evidence="2" id="KW-0802">TPR repeat</keyword>
<dbReference type="PANTHER" id="PTHR16263">
    <property type="entry name" value="TETRATRICOPEPTIDE REPEAT PROTEIN 38"/>
    <property type="match status" value="1"/>
</dbReference>
<keyword evidence="1" id="KW-0677">Repeat</keyword>
<dbReference type="Gramene" id="scaffold_102798.1">
    <property type="protein sequence ID" value="scaffold_102798.1"/>
    <property type="gene ID" value="scaffold_102798.1"/>
</dbReference>
<protein>
    <recommendedName>
        <fullName evidence="5">Tetratricopeptide repeat protein 38</fullName>
    </recommendedName>
</protein>
<evidence type="ECO:0000313" key="4">
    <source>
        <dbReference type="Proteomes" id="UP000008694"/>
    </source>
</evidence>
<gene>
    <name evidence="3" type="ORF">ARALYDRAFT_890004</name>
</gene>
<dbReference type="AlphaFoldDB" id="D7KPK6"/>
<evidence type="ECO:0008006" key="5">
    <source>
        <dbReference type="Google" id="ProtNLM"/>
    </source>
</evidence>
<evidence type="ECO:0000313" key="3">
    <source>
        <dbReference type="EMBL" id="EFH66876.1"/>
    </source>
</evidence>
<dbReference type="EMBL" id="GL348713">
    <property type="protein sequence ID" value="EFH66876.1"/>
    <property type="molecule type" value="Genomic_DNA"/>
</dbReference>
<dbReference type="PANTHER" id="PTHR16263:SF4">
    <property type="entry name" value="TETRATRICOPEPTIDE REPEAT PROTEIN 38"/>
    <property type="match status" value="1"/>
</dbReference>
<proteinExistence type="predicted"/>
<dbReference type="HOGENOM" id="CLU_029972_0_0_1"/>
<reference evidence="4" key="1">
    <citation type="journal article" date="2011" name="Nat. Genet.">
        <title>The Arabidopsis lyrata genome sequence and the basis of rapid genome size change.</title>
        <authorList>
            <person name="Hu T.T."/>
            <person name="Pattyn P."/>
            <person name="Bakker E.G."/>
            <person name="Cao J."/>
            <person name="Cheng J.-F."/>
            <person name="Clark R.M."/>
            <person name="Fahlgren N."/>
            <person name="Fawcett J.A."/>
            <person name="Grimwood J."/>
            <person name="Gundlach H."/>
            <person name="Haberer G."/>
            <person name="Hollister J.D."/>
            <person name="Ossowski S."/>
            <person name="Ottilar R.P."/>
            <person name="Salamov A.A."/>
            <person name="Schneeberger K."/>
            <person name="Spannagl M."/>
            <person name="Wang X."/>
            <person name="Yang L."/>
            <person name="Nasrallah M.E."/>
            <person name="Bergelson J."/>
            <person name="Carrington J.C."/>
            <person name="Gaut B.S."/>
            <person name="Schmutz J."/>
            <person name="Mayer K.F.X."/>
            <person name="Van de Peer Y."/>
            <person name="Grigoriev I.V."/>
            <person name="Nordborg M."/>
            <person name="Weigel D."/>
            <person name="Guo Y.-L."/>
        </authorList>
    </citation>
    <scope>NUCLEOTIDE SEQUENCE [LARGE SCALE GENOMIC DNA]</scope>
    <source>
        <strain evidence="4">cv. MN47</strain>
    </source>
</reference>
<keyword evidence="4" id="KW-1185">Reference proteome</keyword>
<evidence type="ECO:0000256" key="2">
    <source>
        <dbReference type="ARBA" id="ARBA00022803"/>
    </source>
</evidence>
<dbReference type="Proteomes" id="UP000008694">
    <property type="component" value="Unassembled WGS sequence"/>
</dbReference>